<gene>
    <name evidence="1" type="ORF">CA12_08720</name>
</gene>
<reference evidence="1 2" key="1">
    <citation type="submission" date="2019-02" db="EMBL/GenBank/DDBJ databases">
        <title>Deep-cultivation of Planctomycetes and their phenomic and genomic characterization uncovers novel biology.</title>
        <authorList>
            <person name="Wiegand S."/>
            <person name="Jogler M."/>
            <person name="Boedeker C."/>
            <person name="Pinto D."/>
            <person name="Vollmers J."/>
            <person name="Rivas-Marin E."/>
            <person name="Kohn T."/>
            <person name="Peeters S.H."/>
            <person name="Heuer A."/>
            <person name="Rast P."/>
            <person name="Oberbeckmann S."/>
            <person name="Bunk B."/>
            <person name="Jeske O."/>
            <person name="Meyerdierks A."/>
            <person name="Storesund J.E."/>
            <person name="Kallscheuer N."/>
            <person name="Luecker S."/>
            <person name="Lage O.M."/>
            <person name="Pohl T."/>
            <person name="Merkel B.J."/>
            <person name="Hornburger P."/>
            <person name="Mueller R.-W."/>
            <person name="Bruemmer F."/>
            <person name="Labrenz M."/>
            <person name="Spormann A.M."/>
            <person name="Op den Camp H."/>
            <person name="Overmann J."/>
            <person name="Amann R."/>
            <person name="Jetten M.S.M."/>
            <person name="Mascher T."/>
            <person name="Medema M.H."/>
            <person name="Devos D.P."/>
            <person name="Kaster A.-K."/>
            <person name="Ovreas L."/>
            <person name="Rohde M."/>
            <person name="Galperin M.Y."/>
            <person name="Jogler C."/>
        </authorList>
    </citation>
    <scope>NUCLEOTIDE SEQUENCE [LARGE SCALE GENOMIC DNA]</scope>
    <source>
        <strain evidence="1 2">CA12</strain>
    </source>
</reference>
<dbReference type="Proteomes" id="UP000318741">
    <property type="component" value="Chromosome"/>
</dbReference>
<proteinExistence type="predicted"/>
<evidence type="ECO:0000313" key="1">
    <source>
        <dbReference type="EMBL" id="QDT14793.1"/>
    </source>
</evidence>
<evidence type="ECO:0008006" key="3">
    <source>
        <dbReference type="Google" id="ProtNLM"/>
    </source>
</evidence>
<dbReference type="OrthoDB" id="270268at2"/>
<evidence type="ECO:0000313" key="2">
    <source>
        <dbReference type="Proteomes" id="UP000318741"/>
    </source>
</evidence>
<dbReference type="RefSeq" id="WP_145357650.1">
    <property type="nucleotide sequence ID" value="NZ_CP036265.1"/>
</dbReference>
<dbReference type="EMBL" id="CP036265">
    <property type="protein sequence ID" value="QDT14793.1"/>
    <property type="molecule type" value="Genomic_DNA"/>
</dbReference>
<keyword evidence="2" id="KW-1185">Reference proteome</keyword>
<dbReference type="Pfam" id="PF04390">
    <property type="entry name" value="LptE"/>
    <property type="match status" value="1"/>
</dbReference>
<dbReference type="InterPro" id="IPR007485">
    <property type="entry name" value="LPS_assembly_LptE"/>
</dbReference>
<dbReference type="GO" id="GO:0019867">
    <property type="term" value="C:outer membrane"/>
    <property type="evidence" value="ECO:0007669"/>
    <property type="project" value="InterPro"/>
</dbReference>
<protein>
    <recommendedName>
        <fullName evidence="3">Lipopolysaccharide-assembly</fullName>
    </recommendedName>
</protein>
<accession>A0A517P5Z6</accession>
<dbReference type="KEGG" id="acaf:CA12_08720"/>
<name>A0A517P5Z6_9PLAN</name>
<dbReference type="GO" id="GO:0043165">
    <property type="term" value="P:Gram-negative-bacterium-type cell outer membrane assembly"/>
    <property type="evidence" value="ECO:0007669"/>
    <property type="project" value="InterPro"/>
</dbReference>
<sequence>MTHAPPIPRRLALVGLGLAAFTGCGYKFGHLADPEIRTVAVPMFTSVADRTGLEIQLTEAVQKEIQTRTPFRLVHEHQADTVLRGQVVGVRKRRLSQSITDDVREAEFAVAVDVTWEDRRGDELNSGSLKIDPGSVPVLSNGEAAFEIGESRATALDDAIQRAARQIVDLMEVPW</sequence>
<organism evidence="1 2">
    <name type="scientific">Alienimonas californiensis</name>
    <dbReference type="NCBI Taxonomy" id="2527989"/>
    <lineage>
        <taxon>Bacteria</taxon>
        <taxon>Pseudomonadati</taxon>
        <taxon>Planctomycetota</taxon>
        <taxon>Planctomycetia</taxon>
        <taxon>Planctomycetales</taxon>
        <taxon>Planctomycetaceae</taxon>
        <taxon>Alienimonas</taxon>
    </lineage>
</organism>
<dbReference type="AlphaFoldDB" id="A0A517P5Z6"/>